<dbReference type="InterPro" id="IPR013325">
    <property type="entry name" value="RNA_pol_sigma_r2"/>
</dbReference>
<comment type="similarity">
    <text evidence="1">Belongs to the sigma-70 factor family. ECF subfamily.</text>
</comment>
<dbReference type="Gene3D" id="1.10.10.10">
    <property type="entry name" value="Winged helix-like DNA-binding domain superfamily/Winged helix DNA-binding domain"/>
    <property type="match status" value="1"/>
</dbReference>
<dbReference type="GO" id="GO:0006352">
    <property type="term" value="P:DNA-templated transcription initiation"/>
    <property type="evidence" value="ECO:0007669"/>
    <property type="project" value="InterPro"/>
</dbReference>
<proteinExistence type="inferred from homology"/>
<protein>
    <submittedName>
        <fullName evidence="7">DNA-directed RNA polymerase sigma-70 factor</fullName>
    </submittedName>
</protein>
<evidence type="ECO:0000256" key="2">
    <source>
        <dbReference type="ARBA" id="ARBA00023015"/>
    </source>
</evidence>
<dbReference type="SUPFAM" id="SSF88659">
    <property type="entry name" value="Sigma3 and sigma4 domains of RNA polymerase sigma factors"/>
    <property type="match status" value="1"/>
</dbReference>
<dbReference type="SUPFAM" id="SSF88946">
    <property type="entry name" value="Sigma2 domain of RNA polymerase sigma factors"/>
    <property type="match status" value="1"/>
</dbReference>
<comment type="caution">
    <text evidence="7">The sequence shown here is derived from an EMBL/GenBank/DDBJ whole genome shotgun (WGS) entry which is preliminary data.</text>
</comment>
<dbReference type="GO" id="GO:0003677">
    <property type="term" value="F:DNA binding"/>
    <property type="evidence" value="ECO:0007669"/>
    <property type="project" value="InterPro"/>
</dbReference>
<accession>A0A2R5ELC2</accession>
<dbReference type="PANTHER" id="PTHR43133:SF46">
    <property type="entry name" value="RNA POLYMERASE SIGMA-70 FACTOR ECF SUBFAMILY"/>
    <property type="match status" value="1"/>
</dbReference>
<gene>
    <name evidence="7" type="ORF">PAT3040_01983</name>
</gene>
<evidence type="ECO:0000313" key="7">
    <source>
        <dbReference type="EMBL" id="GBG07432.1"/>
    </source>
</evidence>
<dbReference type="GO" id="GO:0000428">
    <property type="term" value="C:DNA-directed RNA polymerase complex"/>
    <property type="evidence" value="ECO:0007669"/>
    <property type="project" value="UniProtKB-KW"/>
</dbReference>
<dbReference type="NCBIfam" id="TIGR02937">
    <property type="entry name" value="sigma70-ECF"/>
    <property type="match status" value="1"/>
</dbReference>
<reference evidence="7 8" key="1">
    <citation type="submission" date="2017-08" db="EMBL/GenBank/DDBJ databases">
        <title>Substantial Increase in Enzyme Production by Combined Drug-Resistance Mutations in Paenibacillus agaridevorans.</title>
        <authorList>
            <person name="Tanaka Y."/>
            <person name="Funane K."/>
            <person name="Hosaka T."/>
            <person name="Shiwa Y."/>
            <person name="Fujita N."/>
            <person name="Miyazaki T."/>
            <person name="Yoshikawa H."/>
            <person name="Murakami K."/>
            <person name="Kasahara K."/>
            <person name="Inaoka T."/>
            <person name="Hiraga Y."/>
            <person name="Ochi K."/>
        </authorList>
    </citation>
    <scope>NUCLEOTIDE SEQUENCE [LARGE SCALE GENOMIC DNA]</scope>
    <source>
        <strain evidence="7 8">T-3040</strain>
    </source>
</reference>
<evidence type="ECO:0000256" key="4">
    <source>
        <dbReference type="ARBA" id="ARBA00023163"/>
    </source>
</evidence>
<dbReference type="InterPro" id="IPR007627">
    <property type="entry name" value="RNA_pol_sigma70_r2"/>
</dbReference>
<evidence type="ECO:0000256" key="1">
    <source>
        <dbReference type="ARBA" id="ARBA00010641"/>
    </source>
</evidence>
<dbReference type="Gene3D" id="1.10.1740.10">
    <property type="match status" value="1"/>
</dbReference>
<sequence length="179" mass="20574">MNMDLRYMAHIESIDKLDLGRLMDEYGDEVWRYAYAMTRNRELACDISQEVFIRAYQKFHSFRGQSSMKTWLLSITRNLAINERKSAYLRRILLFERVHPGGEGASAESAYLDKQGERDLWTIIMGLSVKLREALVLDLEHGLPMAEMAKLLDVSEGTVKSRLSRARKAVEKALKEGTA</sequence>
<evidence type="ECO:0000259" key="5">
    <source>
        <dbReference type="Pfam" id="PF04542"/>
    </source>
</evidence>
<dbReference type="InterPro" id="IPR014284">
    <property type="entry name" value="RNA_pol_sigma-70_dom"/>
</dbReference>
<dbReference type="InterPro" id="IPR036388">
    <property type="entry name" value="WH-like_DNA-bd_sf"/>
</dbReference>
<name>A0A2R5ELC2_9BACL</name>
<keyword evidence="8" id="KW-1185">Reference proteome</keyword>
<evidence type="ECO:0000313" key="8">
    <source>
        <dbReference type="Proteomes" id="UP000245202"/>
    </source>
</evidence>
<keyword evidence="4" id="KW-0804">Transcription</keyword>
<dbReference type="Pfam" id="PF08281">
    <property type="entry name" value="Sigma70_r4_2"/>
    <property type="match status" value="1"/>
</dbReference>
<keyword evidence="3" id="KW-0731">Sigma factor</keyword>
<dbReference type="EMBL" id="BDQX01000097">
    <property type="protein sequence ID" value="GBG07432.1"/>
    <property type="molecule type" value="Genomic_DNA"/>
</dbReference>
<keyword evidence="2" id="KW-0805">Transcription regulation</keyword>
<dbReference type="GO" id="GO:0016987">
    <property type="term" value="F:sigma factor activity"/>
    <property type="evidence" value="ECO:0007669"/>
    <property type="project" value="UniProtKB-KW"/>
</dbReference>
<dbReference type="Proteomes" id="UP000245202">
    <property type="component" value="Unassembled WGS sequence"/>
</dbReference>
<dbReference type="AlphaFoldDB" id="A0A2R5ELC2"/>
<keyword evidence="7" id="KW-0240">DNA-directed RNA polymerase</keyword>
<feature type="domain" description="RNA polymerase sigma-70 region 2" evidence="5">
    <location>
        <begin position="22"/>
        <end position="86"/>
    </location>
</feature>
<dbReference type="InterPro" id="IPR013324">
    <property type="entry name" value="RNA_pol_sigma_r3/r4-like"/>
</dbReference>
<evidence type="ECO:0000256" key="3">
    <source>
        <dbReference type="ARBA" id="ARBA00023082"/>
    </source>
</evidence>
<dbReference type="InterPro" id="IPR039425">
    <property type="entry name" value="RNA_pol_sigma-70-like"/>
</dbReference>
<feature type="domain" description="RNA polymerase sigma factor 70 region 4 type 2" evidence="6">
    <location>
        <begin position="119"/>
        <end position="169"/>
    </location>
</feature>
<evidence type="ECO:0000259" key="6">
    <source>
        <dbReference type="Pfam" id="PF08281"/>
    </source>
</evidence>
<organism evidence="7 8">
    <name type="scientific">Paenibacillus agaridevorans</name>
    <dbReference type="NCBI Taxonomy" id="171404"/>
    <lineage>
        <taxon>Bacteria</taxon>
        <taxon>Bacillati</taxon>
        <taxon>Bacillota</taxon>
        <taxon>Bacilli</taxon>
        <taxon>Bacillales</taxon>
        <taxon>Paenibacillaceae</taxon>
        <taxon>Paenibacillus</taxon>
    </lineage>
</organism>
<dbReference type="InterPro" id="IPR013249">
    <property type="entry name" value="RNA_pol_sigma70_r4_t2"/>
</dbReference>
<dbReference type="PANTHER" id="PTHR43133">
    <property type="entry name" value="RNA POLYMERASE ECF-TYPE SIGMA FACTO"/>
    <property type="match status" value="1"/>
</dbReference>
<dbReference type="Pfam" id="PF04542">
    <property type="entry name" value="Sigma70_r2"/>
    <property type="match status" value="1"/>
</dbReference>